<dbReference type="Gramene" id="PRQ56203">
    <property type="protein sequence ID" value="PRQ56203"/>
    <property type="gene ID" value="RchiOBHm_Chr1g0333221"/>
</dbReference>
<accession>A0A2P6SBZ1</accession>
<proteinExistence type="predicted"/>
<organism evidence="1 2">
    <name type="scientific">Rosa chinensis</name>
    <name type="common">China rose</name>
    <dbReference type="NCBI Taxonomy" id="74649"/>
    <lineage>
        <taxon>Eukaryota</taxon>
        <taxon>Viridiplantae</taxon>
        <taxon>Streptophyta</taxon>
        <taxon>Embryophyta</taxon>
        <taxon>Tracheophyta</taxon>
        <taxon>Spermatophyta</taxon>
        <taxon>Magnoliopsida</taxon>
        <taxon>eudicotyledons</taxon>
        <taxon>Gunneridae</taxon>
        <taxon>Pentapetalae</taxon>
        <taxon>rosids</taxon>
        <taxon>fabids</taxon>
        <taxon>Rosales</taxon>
        <taxon>Rosaceae</taxon>
        <taxon>Rosoideae</taxon>
        <taxon>Rosoideae incertae sedis</taxon>
        <taxon>Rosa</taxon>
    </lineage>
</organism>
<dbReference type="AlphaFoldDB" id="A0A2P6SBZ1"/>
<dbReference type="Proteomes" id="UP000238479">
    <property type="component" value="Chromosome 1"/>
</dbReference>
<evidence type="ECO:0000313" key="1">
    <source>
        <dbReference type="EMBL" id="PRQ56203.1"/>
    </source>
</evidence>
<name>A0A2P6SBZ1_ROSCH</name>
<evidence type="ECO:0000313" key="2">
    <source>
        <dbReference type="Proteomes" id="UP000238479"/>
    </source>
</evidence>
<gene>
    <name evidence="1" type="ORF">RchiOBHm_Chr1g0333221</name>
</gene>
<dbReference type="STRING" id="74649.A0A2P6SBZ1"/>
<keyword evidence="2" id="KW-1185">Reference proteome</keyword>
<protein>
    <submittedName>
        <fullName evidence="1">Uncharacterized protein</fullName>
    </submittedName>
</protein>
<comment type="caution">
    <text evidence="1">The sequence shown here is derived from an EMBL/GenBank/DDBJ whole genome shotgun (WGS) entry which is preliminary data.</text>
</comment>
<reference evidence="1 2" key="1">
    <citation type="journal article" date="2018" name="Nat. Genet.">
        <title>The Rosa genome provides new insights in the design of modern roses.</title>
        <authorList>
            <person name="Bendahmane M."/>
        </authorList>
    </citation>
    <scope>NUCLEOTIDE SEQUENCE [LARGE SCALE GENOMIC DNA]</scope>
    <source>
        <strain evidence="2">cv. Old Blush</strain>
    </source>
</reference>
<sequence length="217" mass="24166">MFPLVFSTHCKCCNFHIILQHFMPLQIAANSSDQTKDQDLLSHPLKSLANLAGTIDGRNISALLQASQGLPNTGSCIKTAQQVPDTVSNIFEPSRLSVSASSMDDCVIIEEPLRPIGQRPILPASDMQKRRSSIDGDLGSQITSACTNRTDRIVFKLFGKDPNELPFVLRSQIIDWLSHSPTEIESYIRPRCIILTIYLHLEKSMWEEVCFCCDAGM</sequence>
<dbReference type="EMBL" id="PDCK01000039">
    <property type="protein sequence ID" value="PRQ56203.1"/>
    <property type="molecule type" value="Genomic_DNA"/>
</dbReference>